<dbReference type="PANTHER" id="PTHR24421">
    <property type="entry name" value="NITRATE/NITRITE SENSOR PROTEIN NARX-RELATED"/>
    <property type="match status" value="1"/>
</dbReference>
<dbReference type="Gene3D" id="3.30.565.10">
    <property type="entry name" value="Histidine kinase-like ATPase, C-terminal domain"/>
    <property type="match status" value="1"/>
</dbReference>
<dbReference type="AlphaFoldDB" id="A0A1R1S6I6"/>
<evidence type="ECO:0000313" key="9">
    <source>
        <dbReference type="Proteomes" id="UP000186168"/>
    </source>
</evidence>
<gene>
    <name evidence="8" type="ORF">SPAR_38814</name>
</gene>
<keyword evidence="9" id="KW-1185">Reference proteome</keyword>
<dbReference type="SUPFAM" id="SSF55874">
    <property type="entry name" value="ATPase domain of HSP90 chaperone/DNA topoisomerase II/histidine kinase"/>
    <property type="match status" value="1"/>
</dbReference>
<keyword evidence="5" id="KW-0812">Transmembrane</keyword>
<feature type="compositionally biased region" description="Low complexity" evidence="4">
    <location>
        <begin position="406"/>
        <end position="419"/>
    </location>
</feature>
<name>A0A1R1S6I6_9ACTN</name>
<comment type="caution">
    <text evidence="8">The sequence shown here is derived from an EMBL/GenBank/DDBJ whole genome shotgun (WGS) entry which is preliminary data.</text>
</comment>
<dbReference type="GO" id="GO:0000155">
    <property type="term" value="F:phosphorelay sensor kinase activity"/>
    <property type="evidence" value="ECO:0007669"/>
    <property type="project" value="InterPro"/>
</dbReference>
<feature type="transmembrane region" description="Helical" evidence="5">
    <location>
        <begin position="154"/>
        <end position="174"/>
    </location>
</feature>
<dbReference type="GO" id="GO:0046983">
    <property type="term" value="F:protein dimerization activity"/>
    <property type="evidence" value="ECO:0007669"/>
    <property type="project" value="InterPro"/>
</dbReference>
<feature type="transmembrane region" description="Helical" evidence="5">
    <location>
        <begin position="53"/>
        <end position="72"/>
    </location>
</feature>
<keyword evidence="3" id="KW-0902">Two-component regulatory system</keyword>
<evidence type="ECO:0000256" key="3">
    <source>
        <dbReference type="ARBA" id="ARBA00023012"/>
    </source>
</evidence>
<dbReference type="EMBL" id="ASQP01000501">
    <property type="protein sequence ID" value="OMI33897.1"/>
    <property type="molecule type" value="Genomic_DNA"/>
</dbReference>
<organism evidence="8 9">
    <name type="scientific">Streptomyces sparsogenes DSM 40356</name>
    <dbReference type="NCBI Taxonomy" id="1331668"/>
    <lineage>
        <taxon>Bacteria</taxon>
        <taxon>Bacillati</taxon>
        <taxon>Actinomycetota</taxon>
        <taxon>Actinomycetes</taxon>
        <taxon>Kitasatosporales</taxon>
        <taxon>Streptomycetaceae</taxon>
        <taxon>Streptomyces</taxon>
    </lineage>
</organism>
<keyword evidence="5" id="KW-0472">Membrane</keyword>
<evidence type="ECO:0000256" key="4">
    <source>
        <dbReference type="SAM" id="MobiDB-lite"/>
    </source>
</evidence>
<keyword evidence="1" id="KW-0808">Transferase</keyword>
<dbReference type="InterPro" id="IPR036890">
    <property type="entry name" value="HATPase_C_sf"/>
</dbReference>
<protein>
    <submittedName>
        <fullName evidence="8">Putative two-component sensor kinase</fullName>
    </submittedName>
</protein>
<dbReference type="RefSeq" id="WP_245737926.1">
    <property type="nucleotide sequence ID" value="NZ_ASQP01000501.1"/>
</dbReference>
<evidence type="ECO:0000256" key="2">
    <source>
        <dbReference type="ARBA" id="ARBA00022777"/>
    </source>
</evidence>
<dbReference type="GeneID" id="96742514"/>
<evidence type="ECO:0000259" key="7">
    <source>
        <dbReference type="Pfam" id="PF07730"/>
    </source>
</evidence>
<feature type="transmembrane region" description="Helical" evidence="5">
    <location>
        <begin position="92"/>
        <end position="115"/>
    </location>
</feature>
<dbReference type="Pfam" id="PF02518">
    <property type="entry name" value="HATPase_c"/>
    <property type="match status" value="1"/>
</dbReference>
<dbReference type="GO" id="GO:0016020">
    <property type="term" value="C:membrane"/>
    <property type="evidence" value="ECO:0007669"/>
    <property type="project" value="InterPro"/>
</dbReference>
<reference evidence="8 9" key="1">
    <citation type="submission" date="2013-05" db="EMBL/GenBank/DDBJ databases">
        <title>Genome sequence of Streptomyces sparsogenes DSM 40356.</title>
        <authorList>
            <person name="Coyne S."/>
            <person name="Seebeck F.P."/>
        </authorList>
    </citation>
    <scope>NUCLEOTIDE SEQUENCE [LARGE SCALE GENOMIC DNA]</scope>
    <source>
        <strain evidence="8 9">DSM 40356</strain>
    </source>
</reference>
<dbReference type="InterPro" id="IPR050482">
    <property type="entry name" value="Sensor_HK_TwoCompSys"/>
</dbReference>
<dbReference type="STRING" id="67365.GCA_001704635_04879"/>
<dbReference type="InterPro" id="IPR003594">
    <property type="entry name" value="HATPase_dom"/>
</dbReference>
<evidence type="ECO:0000259" key="6">
    <source>
        <dbReference type="Pfam" id="PF02518"/>
    </source>
</evidence>
<dbReference type="CDD" id="cd16917">
    <property type="entry name" value="HATPase_UhpB-NarQ-NarX-like"/>
    <property type="match status" value="1"/>
</dbReference>
<feature type="region of interest" description="Disordered" evidence="4">
    <location>
        <begin position="393"/>
        <end position="419"/>
    </location>
</feature>
<dbReference type="Gene3D" id="1.20.5.1930">
    <property type="match status" value="1"/>
</dbReference>
<feature type="domain" description="Signal transduction histidine kinase subgroup 3 dimerisation and phosphoacceptor" evidence="7">
    <location>
        <begin position="195"/>
        <end position="261"/>
    </location>
</feature>
<dbReference type="Proteomes" id="UP000186168">
    <property type="component" value="Unassembled WGS sequence"/>
</dbReference>
<feature type="transmembrane region" description="Helical" evidence="5">
    <location>
        <begin position="20"/>
        <end position="41"/>
    </location>
</feature>
<keyword evidence="5" id="KW-1133">Transmembrane helix</keyword>
<evidence type="ECO:0000313" key="8">
    <source>
        <dbReference type="EMBL" id="OMI33897.1"/>
    </source>
</evidence>
<evidence type="ECO:0000256" key="1">
    <source>
        <dbReference type="ARBA" id="ARBA00022679"/>
    </source>
</evidence>
<sequence length="419" mass="44575">MPHDAGNDPARYRDDLAPRLAVVITAVVLVGYFCVAVTYVVDARPSGRALDAALLMLALLPVLAALLGLQLTHSFPGLAPRLSGARHWTLGVQALLTFLPFAIFKHAWLGMPGFLAGSSLLVLPPPLSWVAFAAIMGCTDVLLFQVGFGWGEVAYTTVSTALTGLVVFGLSRLSGLVAEVSRSRAELARLAVAQERLRFARDLHDLLGYSLSTITLKCELVHRLVPPQNSRAQQELSEILQTSRQALADVRAVASGYRKMSLSAEAGTAKSMLAAVGISTTAEVDCGELPDLVDTVLASVLREGLTNVLRHSKAEHCSIEARRTDRTVRLTLANDGVGKPSTILGADSAARSDGGSGIGNLHVRLENLGGRLRAGVREDGWFELRAELELPVDSPAQEAERGTGRGPRIGPRTTSRTAG</sequence>
<accession>A0A1R1S6I6</accession>
<evidence type="ECO:0000256" key="5">
    <source>
        <dbReference type="SAM" id="Phobius"/>
    </source>
</evidence>
<dbReference type="Pfam" id="PF07730">
    <property type="entry name" value="HisKA_3"/>
    <property type="match status" value="1"/>
</dbReference>
<feature type="domain" description="Histidine kinase/HSP90-like ATPase" evidence="6">
    <location>
        <begin position="297"/>
        <end position="388"/>
    </location>
</feature>
<proteinExistence type="predicted"/>
<dbReference type="PANTHER" id="PTHR24421:SF63">
    <property type="entry name" value="SENSOR HISTIDINE KINASE DESK"/>
    <property type="match status" value="1"/>
</dbReference>
<keyword evidence="2 8" id="KW-0418">Kinase</keyword>
<dbReference type="InterPro" id="IPR011712">
    <property type="entry name" value="Sig_transdc_His_kin_sub3_dim/P"/>
</dbReference>